<name>A0A3D8P4Z5_9THEO</name>
<dbReference type="InterPro" id="IPR020103">
    <property type="entry name" value="PsdUridine_synth_cat_dom_sf"/>
</dbReference>
<dbReference type="EMBL" id="QSLN01000007">
    <property type="protein sequence ID" value="RDV83044.1"/>
    <property type="molecule type" value="Genomic_DNA"/>
</dbReference>
<dbReference type="AlphaFoldDB" id="A0A3D8P4Z5"/>
<dbReference type="InterPro" id="IPR018496">
    <property type="entry name" value="PsdUridine_synth_RsuA/RluB_CS"/>
</dbReference>
<dbReference type="GO" id="GO:0000455">
    <property type="term" value="P:enzyme-directed rRNA pseudouridine synthesis"/>
    <property type="evidence" value="ECO:0007669"/>
    <property type="project" value="UniProtKB-ARBA"/>
</dbReference>
<organism evidence="7 8">
    <name type="scientific">Ammonifex thiophilus</name>
    <dbReference type="NCBI Taxonomy" id="444093"/>
    <lineage>
        <taxon>Bacteria</taxon>
        <taxon>Bacillati</taxon>
        <taxon>Bacillota</taxon>
        <taxon>Clostridia</taxon>
        <taxon>Thermoanaerobacterales</taxon>
        <taxon>Thermoanaerobacteraceae</taxon>
        <taxon>Ammonifex</taxon>
    </lineage>
</organism>
<evidence type="ECO:0000259" key="6">
    <source>
        <dbReference type="SMART" id="SM00363"/>
    </source>
</evidence>
<keyword evidence="3 5" id="KW-0413">Isomerase</keyword>
<proteinExistence type="inferred from homology"/>
<evidence type="ECO:0000256" key="3">
    <source>
        <dbReference type="ARBA" id="ARBA00023235"/>
    </source>
</evidence>
<dbReference type="Gene3D" id="3.30.70.1560">
    <property type="entry name" value="Alpha-L RNA-binding motif"/>
    <property type="match status" value="1"/>
</dbReference>
<comment type="similarity">
    <text evidence="1 5">Belongs to the pseudouridine synthase RsuA family.</text>
</comment>
<keyword evidence="8" id="KW-1185">Reference proteome</keyword>
<gene>
    <name evidence="7" type="ORF">DXX99_06130</name>
</gene>
<dbReference type="PROSITE" id="PS01149">
    <property type="entry name" value="PSI_RSU"/>
    <property type="match status" value="1"/>
</dbReference>
<sequence>MPEERLQKVLARAGIASRRKAEKLILAGRVRVNGQVVDKLGVKVDPERDLIEVDGKPIKLPERLIYLAFHKPRGVVTTLHDPQGRPKVTDFLKGLRERVFPVGRLDYDSEGLLLLTNDGELAHRLLHPRFHVPKTYLVWVKGEVGKEKLDLLRRGIELEDGPTLPVEVRALRRTKGETILQLTIREGRKRQIRRMFRALGYEVSRLKRVAVGPVRLGPLRPGEYRHLTPREVESLRKAAGLVEGAKKGFRP</sequence>
<dbReference type="InterPro" id="IPR006145">
    <property type="entry name" value="PsdUridine_synth_RsuA/RluA"/>
</dbReference>
<dbReference type="PANTHER" id="PTHR47683:SF2">
    <property type="entry name" value="RNA-BINDING S4 DOMAIN-CONTAINING PROTEIN"/>
    <property type="match status" value="1"/>
</dbReference>
<protein>
    <recommendedName>
        <fullName evidence="5">Pseudouridine synthase</fullName>
        <ecNumber evidence="5">5.4.99.-</ecNumber>
    </recommendedName>
</protein>
<dbReference type="GO" id="GO:0120159">
    <property type="term" value="F:rRNA pseudouridine synthase activity"/>
    <property type="evidence" value="ECO:0007669"/>
    <property type="project" value="UniProtKB-ARBA"/>
</dbReference>
<dbReference type="GO" id="GO:0005829">
    <property type="term" value="C:cytosol"/>
    <property type="evidence" value="ECO:0007669"/>
    <property type="project" value="UniProtKB-ARBA"/>
</dbReference>
<evidence type="ECO:0000313" key="7">
    <source>
        <dbReference type="EMBL" id="RDV83044.1"/>
    </source>
</evidence>
<reference evidence="7 8" key="1">
    <citation type="submission" date="2018-08" db="EMBL/GenBank/DDBJ databases">
        <title>Form III RuBisCO-mediated autotrophy in Thermodesulfobium bacteria.</title>
        <authorList>
            <person name="Toshchakov S.V."/>
            <person name="Kublanov I.V."/>
            <person name="Frolov E."/>
            <person name="Bonch-Osmolovskaya E.A."/>
            <person name="Tourova T.P."/>
            <person name="Chernych N.A."/>
            <person name="Lebedinsky A.V."/>
        </authorList>
    </citation>
    <scope>NUCLEOTIDE SEQUENCE [LARGE SCALE GENOMIC DNA]</scope>
    <source>
        <strain evidence="7 8">SR</strain>
    </source>
</reference>
<dbReference type="InterPro" id="IPR050343">
    <property type="entry name" value="RsuA_PseudoU_synthase"/>
</dbReference>
<dbReference type="SUPFAM" id="SSF55174">
    <property type="entry name" value="Alpha-L RNA-binding motif"/>
    <property type="match status" value="1"/>
</dbReference>
<keyword evidence="2 4" id="KW-0694">RNA-binding</keyword>
<evidence type="ECO:0000256" key="1">
    <source>
        <dbReference type="ARBA" id="ARBA00008348"/>
    </source>
</evidence>
<dbReference type="InterPro" id="IPR002942">
    <property type="entry name" value="S4_RNA-bd"/>
</dbReference>
<dbReference type="Proteomes" id="UP000256329">
    <property type="component" value="Unassembled WGS sequence"/>
</dbReference>
<dbReference type="InterPro" id="IPR036986">
    <property type="entry name" value="S4_RNA-bd_sf"/>
</dbReference>
<dbReference type="Pfam" id="PF01479">
    <property type="entry name" value="S4"/>
    <property type="match status" value="1"/>
</dbReference>
<evidence type="ECO:0000313" key="8">
    <source>
        <dbReference type="Proteomes" id="UP000256329"/>
    </source>
</evidence>
<dbReference type="FunFam" id="3.10.290.10:FF:000003">
    <property type="entry name" value="Pseudouridine synthase"/>
    <property type="match status" value="1"/>
</dbReference>
<dbReference type="FunFam" id="3.30.70.1560:FF:000001">
    <property type="entry name" value="Pseudouridine synthase"/>
    <property type="match status" value="1"/>
</dbReference>
<dbReference type="RefSeq" id="WP_115792688.1">
    <property type="nucleotide sequence ID" value="NZ_QSLN01000007.1"/>
</dbReference>
<dbReference type="SMART" id="SM00363">
    <property type="entry name" value="S4"/>
    <property type="match status" value="1"/>
</dbReference>
<accession>A0A3D8P4Z5</accession>
<dbReference type="GO" id="GO:0003723">
    <property type="term" value="F:RNA binding"/>
    <property type="evidence" value="ECO:0007669"/>
    <property type="project" value="UniProtKB-KW"/>
</dbReference>
<dbReference type="SUPFAM" id="SSF55120">
    <property type="entry name" value="Pseudouridine synthase"/>
    <property type="match status" value="1"/>
</dbReference>
<dbReference type="CDD" id="cd00165">
    <property type="entry name" value="S4"/>
    <property type="match status" value="1"/>
</dbReference>
<dbReference type="NCBIfam" id="TIGR00093">
    <property type="entry name" value="pseudouridine synthase"/>
    <property type="match status" value="1"/>
</dbReference>
<dbReference type="Pfam" id="PF00849">
    <property type="entry name" value="PseudoU_synth_2"/>
    <property type="match status" value="1"/>
</dbReference>
<dbReference type="PANTHER" id="PTHR47683">
    <property type="entry name" value="PSEUDOURIDINE SYNTHASE FAMILY PROTEIN-RELATED"/>
    <property type="match status" value="1"/>
</dbReference>
<dbReference type="InterPro" id="IPR020094">
    <property type="entry name" value="TruA/RsuA/RluB/E/F_N"/>
</dbReference>
<dbReference type="EC" id="5.4.99.-" evidence="5"/>
<dbReference type="InterPro" id="IPR042092">
    <property type="entry name" value="PsdUridine_s_RsuA/RluB/E/F_cat"/>
</dbReference>
<dbReference type="PROSITE" id="PS50889">
    <property type="entry name" value="S4"/>
    <property type="match status" value="1"/>
</dbReference>
<dbReference type="Gene3D" id="3.30.70.580">
    <property type="entry name" value="Pseudouridine synthase I, catalytic domain, N-terminal subdomain"/>
    <property type="match status" value="1"/>
</dbReference>
<comment type="caution">
    <text evidence="7">The sequence shown here is derived from an EMBL/GenBank/DDBJ whole genome shotgun (WGS) entry which is preliminary data.</text>
</comment>
<dbReference type="Gene3D" id="3.10.290.10">
    <property type="entry name" value="RNA-binding S4 domain"/>
    <property type="match status" value="1"/>
</dbReference>
<evidence type="ECO:0000256" key="5">
    <source>
        <dbReference type="RuleBase" id="RU003887"/>
    </source>
</evidence>
<dbReference type="CDD" id="cd02870">
    <property type="entry name" value="PseudoU_synth_RsuA_like"/>
    <property type="match status" value="1"/>
</dbReference>
<evidence type="ECO:0000256" key="2">
    <source>
        <dbReference type="ARBA" id="ARBA00022884"/>
    </source>
</evidence>
<dbReference type="InterPro" id="IPR000748">
    <property type="entry name" value="PsdUridine_synth_RsuA/RluB/E/F"/>
</dbReference>
<feature type="domain" description="RNA-binding S4" evidence="6">
    <location>
        <begin position="4"/>
        <end position="69"/>
    </location>
</feature>
<evidence type="ECO:0000256" key="4">
    <source>
        <dbReference type="PROSITE-ProRule" id="PRU00182"/>
    </source>
</evidence>